<keyword evidence="10" id="KW-1185">Reference proteome</keyword>
<feature type="transmembrane region" description="Helical" evidence="7">
    <location>
        <begin position="120"/>
        <end position="140"/>
    </location>
</feature>
<dbReference type="PROSITE" id="PS50928">
    <property type="entry name" value="ABC_TM1"/>
    <property type="match status" value="1"/>
</dbReference>
<feature type="transmembrane region" description="Helical" evidence="7">
    <location>
        <begin position="215"/>
        <end position="240"/>
    </location>
</feature>
<evidence type="ECO:0000256" key="4">
    <source>
        <dbReference type="ARBA" id="ARBA00022692"/>
    </source>
</evidence>
<feature type="transmembrane region" description="Helical" evidence="7">
    <location>
        <begin position="86"/>
        <end position="108"/>
    </location>
</feature>
<dbReference type="Gene3D" id="1.10.3720.10">
    <property type="entry name" value="MetI-like"/>
    <property type="match status" value="1"/>
</dbReference>
<gene>
    <name evidence="9" type="ORF">CPA45_14450</name>
</gene>
<feature type="transmembrane region" description="Helical" evidence="7">
    <location>
        <begin position="275"/>
        <end position="298"/>
    </location>
</feature>
<dbReference type="GO" id="GO:0055085">
    <property type="term" value="P:transmembrane transport"/>
    <property type="evidence" value="ECO:0007669"/>
    <property type="project" value="InterPro"/>
</dbReference>
<dbReference type="RefSeq" id="WP_096652662.1">
    <property type="nucleotide sequence ID" value="NZ_NWUX01000013.1"/>
</dbReference>
<dbReference type="CDD" id="cd06261">
    <property type="entry name" value="TM_PBP2"/>
    <property type="match status" value="1"/>
</dbReference>
<evidence type="ECO:0000313" key="9">
    <source>
        <dbReference type="EMBL" id="PCF95061.1"/>
    </source>
</evidence>
<dbReference type="InterPro" id="IPR035906">
    <property type="entry name" value="MetI-like_sf"/>
</dbReference>
<feature type="transmembrane region" description="Helical" evidence="7">
    <location>
        <begin position="169"/>
        <end position="194"/>
    </location>
</feature>
<keyword evidence="6 7" id="KW-0472">Membrane</keyword>
<dbReference type="InterPro" id="IPR051393">
    <property type="entry name" value="ABC_transporter_permease"/>
</dbReference>
<evidence type="ECO:0000256" key="6">
    <source>
        <dbReference type="ARBA" id="ARBA00023136"/>
    </source>
</evidence>
<keyword evidence="5 7" id="KW-1133">Transmembrane helix</keyword>
<dbReference type="InterPro" id="IPR000515">
    <property type="entry name" value="MetI-like"/>
</dbReference>
<dbReference type="GO" id="GO:0005886">
    <property type="term" value="C:plasma membrane"/>
    <property type="evidence" value="ECO:0007669"/>
    <property type="project" value="UniProtKB-SubCell"/>
</dbReference>
<keyword evidence="4 7" id="KW-0812">Transmembrane</keyword>
<dbReference type="Proteomes" id="UP000218677">
    <property type="component" value="Unassembled WGS sequence"/>
</dbReference>
<protein>
    <submittedName>
        <fullName evidence="9">ABC transporter permease</fullName>
    </submittedName>
</protein>
<evidence type="ECO:0000256" key="1">
    <source>
        <dbReference type="ARBA" id="ARBA00004651"/>
    </source>
</evidence>
<name>A0A2A4HLS0_9GAMM</name>
<evidence type="ECO:0000259" key="8">
    <source>
        <dbReference type="PROSITE" id="PS50928"/>
    </source>
</evidence>
<evidence type="ECO:0000256" key="3">
    <source>
        <dbReference type="ARBA" id="ARBA00022475"/>
    </source>
</evidence>
<keyword evidence="2 7" id="KW-0813">Transport</keyword>
<dbReference type="AlphaFoldDB" id="A0A2A4HLS0"/>
<keyword evidence="3" id="KW-1003">Cell membrane</keyword>
<evidence type="ECO:0000256" key="2">
    <source>
        <dbReference type="ARBA" id="ARBA00022448"/>
    </source>
</evidence>
<feature type="transmembrane region" description="Helical" evidence="7">
    <location>
        <begin position="28"/>
        <end position="50"/>
    </location>
</feature>
<dbReference type="EMBL" id="NWUX01000013">
    <property type="protein sequence ID" value="PCF95061.1"/>
    <property type="molecule type" value="Genomic_DNA"/>
</dbReference>
<evidence type="ECO:0000256" key="5">
    <source>
        <dbReference type="ARBA" id="ARBA00022989"/>
    </source>
</evidence>
<dbReference type="PANTHER" id="PTHR30193">
    <property type="entry name" value="ABC TRANSPORTER PERMEASE PROTEIN"/>
    <property type="match status" value="1"/>
</dbReference>
<dbReference type="Pfam" id="PF00528">
    <property type="entry name" value="BPD_transp_1"/>
    <property type="match status" value="1"/>
</dbReference>
<comment type="caution">
    <text evidence="9">The sequence shown here is derived from an EMBL/GenBank/DDBJ whole genome shotgun (WGS) entry which is preliminary data.</text>
</comment>
<accession>A0A2A4HLS0</accession>
<organism evidence="9 10">
    <name type="scientific">Vreelandella nigrificans</name>
    <dbReference type="NCBI Taxonomy" id="2042704"/>
    <lineage>
        <taxon>Bacteria</taxon>
        <taxon>Pseudomonadati</taxon>
        <taxon>Pseudomonadota</taxon>
        <taxon>Gammaproteobacteria</taxon>
        <taxon>Oceanospirillales</taxon>
        <taxon>Halomonadaceae</taxon>
        <taxon>Vreelandella</taxon>
    </lineage>
</organism>
<reference evidence="10" key="1">
    <citation type="submission" date="2017-09" db="EMBL/GenBank/DDBJ databases">
        <authorList>
            <person name="Cho G.-S."/>
            <person name="Oguntoyinbo F.A."/>
            <person name="Cnockaert M."/>
            <person name="Kabisch J."/>
            <person name="Neve H."/>
            <person name="Bockelmann W."/>
            <person name="Wenning M."/>
            <person name="Franz C.M."/>
            <person name="Vandamme P."/>
        </authorList>
    </citation>
    <scope>NUCLEOTIDE SEQUENCE [LARGE SCALE GENOMIC DNA]</scope>
    <source>
        <strain evidence="10">MBT G8648</strain>
    </source>
</reference>
<dbReference type="OrthoDB" id="9805108at2"/>
<evidence type="ECO:0000313" key="10">
    <source>
        <dbReference type="Proteomes" id="UP000218677"/>
    </source>
</evidence>
<dbReference type="PANTHER" id="PTHR30193:SF42">
    <property type="entry name" value="ABC TRANSPORTER PERMEASE PROTEIN"/>
    <property type="match status" value="1"/>
</dbReference>
<feature type="domain" description="ABC transmembrane type-1" evidence="8">
    <location>
        <begin position="83"/>
        <end position="298"/>
    </location>
</feature>
<comment type="similarity">
    <text evidence="7">Belongs to the binding-protein-dependent transport system permease family.</text>
</comment>
<comment type="subcellular location">
    <subcellularLocation>
        <location evidence="1 7">Cell membrane</location>
        <topology evidence="1 7">Multi-pass membrane protein</topology>
    </subcellularLocation>
</comment>
<evidence type="ECO:0000256" key="7">
    <source>
        <dbReference type="RuleBase" id="RU363032"/>
    </source>
</evidence>
<dbReference type="SUPFAM" id="SSF161098">
    <property type="entry name" value="MetI-like"/>
    <property type="match status" value="1"/>
</dbReference>
<proteinExistence type="inferred from homology"/>
<sequence>MKNTSATPLGLGAKRVPSGSLQAWLPRLVLAPSVAISLFFVYGFMLWTFVLSLTSSRMLPSYDFVGFGQYARLMANERWWVASTNLMIFGVLFVLICLVIGAFLAILLDQKIRQEGALRTIYLYPMALSFIVTGVVWKWLLNPQLGIQAMVQSWGFESFRFDWIVDPDMAIYTLVIAAVWQASGFVMALFLAGLRGIDDSIVKAAQLDGASLPRIYWRVVMPCLRPVVFSAVMILAHIAIKSFDLVVALTGGGPGYATDLPATFMYAHAFTRAQIGLGSASAMLMLGGVLAILIPYLYSELRSRKHG</sequence>